<feature type="transmembrane region" description="Helical" evidence="1">
    <location>
        <begin position="79"/>
        <end position="104"/>
    </location>
</feature>
<reference evidence="3" key="1">
    <citation type="submission" date="2007-09" db="EMBL/GenBank/DDBJ databases">
        <title>Complete genome sequence of Rickettsia canadensis.</title>
        <authorList>
            <person name="Madan A."/>
            <person name="Fahey J."/>
            <person name="Helton E."/>
            <person name="Ketteman M."/>
            <person name="Madan A."/>
            <person name="Rodrigues S."/>
            <person name="Sanchez A."/>
            <person name="Whiting M."/>
            <person name="Dasch G."/>
            <person name="Eremeeva M."/>
        </authorList>
    </citation>
    <scope>NUCLEOTIDE SEQUENCE [LARGE SCALE GENOMIC DNA]</scope>
    <source>
        <strain evidence="3">McKiel</strain>
    </source>
</reference>
<dbReference type="HOGENOM" id="CLU_2208060_0_0_5"/>
<keyword evidence="1" id="KW-1133">Transmembrane helix</keyword>
<organism evidence="2 3">
    <name type="scientific">Rickettsia canadensis (strain McKiel)</name>
    <dbReference type="NCBI Taxonomy" id="293613"/>
    <lineage>
        <taxon>Bacteria</taxon>
        <taxon>Pseudomonadati</taxon>
        <taxon>Pseudomonadota</taxon>
        <taxon>Alphaproteobacteria</taxon>
        <taxon>Rickettsiales</taxon>
        <taxon>Rickettsiaceae</taxon>
        <taxon>Rickettsieae</taxon>
        <taxon>Rickettsia</taxon>
        <taxon>belli group</taxon>
    </lineage>
</organism>
<dbReference type="EMBL" id="CP000409">
    <property type="protein sequence ID" value="ABV73947.1"/>
    <property type="molecule type" value="Genomic_DNA"/>
</dbReference>
<dbReference type="STRING" id="293613.A1E_05155"/>
<keyword evidence="1" id="KW-0812">Transmembrane</keyword>
<proteinExistence type="predicted"/>
<dbReference type="Proteomes" id="UP000007056">
    <property type="component" value="Chromosome"/>
</dbReference>
<dbReference type="AlphaFoldDB" id="A8F014"/>
<sequence length="107" mass="12555">MAKLSDPKLYFQTHTNHLVIIDERRHHRQKVKQFLLLGSVSKELLKYSSKSLAGRIIYTQLCGFNIIFKKLEKPDILMIIYYGLEVTFPIAFSMLWIIEVWIGINLS</sequence>
<dbReference type="KEGG" id="rcm:A1E_05155"/>
<evidence type="ECO:0000313" key="3">
    <source>
        <dbReference type="Proteomes" id="UP000007056"/>
    </source>
</evidence>
<protein>
    <submittedName>
        <fullName evidence="2">Uncharacterized protein</fullName>
    </submittedName>
</protein>
<evidence type="ECO:0000313" key="2">
    <source>
        <dbReference type="EMBL" id="ABV73947.1"/>
    </source>
</evidence>
<keyword evidence="1" id="KW-0472">Membrane</keyword>
<name>A8F014_RICCK</name>
<gene>
    <name evidence="2" type="ordered locus">A1E_05155</name>
</gene>
<dbReference type="RefSeq" id="WP_012149142.1">
    <property type="nucleotide sequence ID" value="NC_009879.1"/>
</dbReference>
<dbReference type="eggNOG" id="COG1373">
    <property type="taxonomic scope" value="Bacteria"/>
</dbReference>
<evidence type="ECO:0000256" key="1">
    <source>
        <dbReference type="SAM" id="Phobius"/>
    </source>
</evidence>
<accession>A8F014</accession>